<dbReference type="AlphaFoldDB" id="A0A085ZA68"/>
<feature type="domain" description="Methylamine utilisation protein MauE" evidence="6">
    <location>
        <begin position="7"/>
        <end position="132"/>
    </location>
</feature>
<evidence type="ECO:0000256" key="4">
    <source>
        <dbReference type="ARBA" id="ARBA00023136"/>
    </source>
</evidence>
<comment type="subcellular location">
    <subcellularLocation>
        <location evidence="1">Membrane</location>
        <topology evidence="1">Multi-pass membrane protein</topology>
    </subcellularLocation>
</comment>
<sequence>MKTFKLKLVECTSYFFILLFCYAAISKMIDFENFQVQIGQSPLLSAYAGAISYGVIICEILIVIFLSTRKSRSIGLYSSTALMSAFTMYIFLILNYSDFVPCSCGGILESLGWTEHLVFNLLCVILGITAVFIADNNTGFSKLSITALLFLSNVLCCFLVYILYINSEEIIKQDNNFTRRYLMHPIIEKKISSLDNPYYYIAGADDKNIYLGNIKFPQQILVIDSAMVIKKKINIELDIKEFPYRKLETKVAGKYYYIYDGTVPIIKRGLLSSSKPQTISLNDAYFSQLDVINNYNSFVLRTQSSKTKNLLIASLRTGLQKNKVELWPSFLRKQTDGVFDSDGALSVDSENGNIIYTYRYRNEFIVADSTFKVKQRLNTIDTVSIAQIKLIELEGSKYKLKAPPLNVNGFSTVHRGLLFNQSYLKGKYESTKRFKNSKVVDVYKTDSKLYIGSLYLENRNDTAVNDIITTDQFLYAIAGKQLIQYQLNQPLLKYLK</sequence>
<evidence type="ECO:0000259" key="6">
    <source>
        <dbReference type="Pfam" id="PF07291"/>
    </source>
</evidence>
<feature type="transmembrane region" description="Helical" evidence="5">
    <location>
        <begin position="7"/>
        <end position="25"/>
    </location>
</feature>
<accession>A0A085ZA68</accession>
<evidence type="ECO:0000256" key="5">
    <source>
        <dbReference type="SAM" id="Phobius"/>
    </source>
</evidence>
<keyword evidence="2 5" id="KW-0812">Transmembrane</keyword>
<dbReference type="EMBL" id="JPRP01000001">
    <property type="protein sequence ID" value="KFF01332.1"/>
    <property type="molecule type" value="Genomic_DNA"/>
</dbReference>
<dbReference type="GO" id="GO:0016020">
    <property type="term" value="C:membrane"/>
    <property type="evidence" value="ECO:0007669"/>
    <property type="project" value="UniProtKB-SubCell"/>
</dbReference>
<protein>
    <submittedName>
        <fullName evidence="7">TerC family integral membrane protein</fullName>
    </submittedName>
</protein>
<dbReference type="OrthoDB" id="673785at2"/>
<proteinExistence type="predicted"/>
<dbReference type="Proteomes" id="UP000028713">
    <property type="component" value="Unassembled WGS sequence"/>
</dbReference>
<dbReference type="GO" id="GO:0030416">
    <property type="term" value="P:methylamine metabolic process"/>
    <property type="evidence" value="ECO:0007669"/>
    <property type="project" value="InterPro"/>
</dbReference>
<evidence type="ECO:0000313" key="8">
    <source>
        <dbReference type="Proteomes" id="UP000028713"/>
    </source>
</evidence>
<dbReference type="Pfam" id="PF07291">
    <property type="entry name" value="MauE"/>
    <property type="match status" value="1"/>
</dbReference>
<keyword evidence="4 5" id="KW-0472">Membrane</keyword>
<comment type="caution">
    <text evidence="7">The sequence shown here is derived from an EMBL/GenBank/DDBJ whole genome shotgun (WGS) entry which is preliminary data.</text>
</comment>
<keyword evidence="8" id="KW-1185">Reference proteome</keyword>
<evidence type="ECO:0000313" key="7">
    <source>
        <dbReference type="EMBL" id="KFF01332.1"/>
    </source>
</evidence>
<feature type="transmembrane region" description="Helical" evidence="5">
    <location>
        <begin position="45"/>
        <end position="67"/>
    </location>
</feature>
<evidence type="ECO:0000256" key="3">
    <source>
        <dbReference type="ARBA" id="ARBA00022989"/>
    </source>
</evidence>
<feature type="transmembrane region" description="Helical" evidence="5">
    <location>
        <begin position="146"/>
        <end position="164"/>
    </location>
</feature>
<dbReference type="STRING" id="236814.IX39_12180"/>
<keyword evidence="3 5" id="KW-1133">Transmembrane helix</keyword>
<dbReference type="eggNOG" id="ENOG502Z9VN">
    <property type="taxonomic scope" value="Bacteria"/>
</dbReference>
<dbReference type="InterPro" id="IPR009908">
    <property type="entry name" value="Methylamine_util_MauE"/>
</dbReference>
<evidence type="ECO:0000256" key="2">
    <source>
        <dbReference type="ARBA" id="ARBA00022692"/>
    </source>
</evidence>
<feature type="transmembrane region" description="Helical" evidence="5">
    <location>
        <begin position="74"/>
        <end position="97"/>
    </location>
</feature>
<dbReference type="RefSeq" id="WP_034676634.1">
    <property type="nucleotide sequence ID" value="NZ_FPAP01000001.1"/>
</dbReference>
<gene>
    <name evidence="7" type="ORF">IX39_12180</name>
</gene>
<evidence type="ECO:0000256" key="1">
    <source>
        <dbReference type="ARBA" id="ARBA00004141"/>
    </source>
</evidence>
<feature type="transmembrane region" description="Helical" evidence="5">
    <location>
        <begin position="117"/>
        <end position="134"/>
    </location>
</feature>
<organism evidence="7 8">
    <name type="scientific">Chryseobacterium formosense</name>
    <dbReference type="NCBI Taxonomy" id="236814"/>
    <lineage>
        <taxon>Bacteria</taxon>
        <taxon>Pseudomonadati</taxon>
        <taxon>Bacteroidota</taxon>
        <taxon>Flavobacteriia</taxon>
        <taxon>Flavobacteriales</taxon>
        <taxon>Weeksellaceae</taxon>
        <taxon>Chryseobacterium group</taxon>
        <taxon>Chryseobacterium</taxon>
    </lineage>
</organism>
<name>A0A085ZA68_9FLAO</name>
<reference evidence="7 8" key="1">
    <citation type="submission" date="2014-07" db="EMBL/GenBank/DDBJ databases">
        <title>Genome of Chryseobacterium formosense LMG 24722.</title>
        <authorList>
            <person name="Pipes S.E."/>
            <person name="Stropko S.J."/>
            <person name="Newman J.D."/>
        </authorList>
    </citation>
    <scope>NUCLEOTIDE SEQUENCE [LARGE SCALE GENOMIC DNA]</scope>
    <source>
        <strain evidence="7 8">LMG 24722</strain>
    </source>
</reference>